<dbReference type="OrthoDB" id="3164835at2759"/>
<dbReference type="SUPFAM" id="SSF54695">
    <property type="entry name" value="POZ domain"/>
    <property type="match status" value="1"/>
</dbReference>
<sequence>MSGTPPPFVPQPPFDYVEGDIILSASDGIDFRVSRVVLSLLSPVFRDMFRLPQPQGDPEVARLPMAESAVVLDRVLRFWYPGAQPSVDSIDELREILEISLFKYDIQGIIPVGKQYLRAYIDSHPVAVFAIACRHEWKDLAVDAARNTLKLPLRSFDSESPELEYISGKHYHSLLRYHAACASACAETTNVIRWITAPPQDVWFTCKSESCSTNRNYAWYLSDGALWDVRDWFLDYMKAARKAMKVRPLATFDDPELMRGAVKKMATCATCRENGFEQLQRFTTKSLGPKILSVINDVKLNLSF</sequence>
<organism evidence="2 3">
    <name type="scientific">Mycena venus</name>
    <dbReference type="NCBI Taxonomy" id="2733690"/>
    <lineage>
        <taxon>Eukaryota</taxon>
        <taxon>Fungi</taxon>
        <taxon>Dikarya</taxon>
        <taxon>Basidiomycota</taxon>
        <taxon>Agaricomycotina</taxon>
        <taxon>Agaricomycetes</taxon>
        <taxon>Agaricomycetidae</taxon>
        <taxon>Agaricales</taxon>
        <taxon>Marasmiineae</taxon>
        <taxon>Mycenaceae</taxon>
        <taxon>Mycena</taxon>
    </lineage>
</organism>
<feature type="domain" description="BTB" evidence="1">
    <location>
        <begin position="19"/>
        <end position="82"/>
    </location>
</feature>
<dbReference type="EMBL" id="JACAZI010000008">
    <property type="protein sequence ID" value="KAF7354339.1"/>
    <property type="molecule type" value="Genomic_DNA"/>
</dbReference>
<proteinExistence type="predicted"/>
<reference evidence="2" key="1">
    <citation type="submission" date="2020-05" db="EMBL/GenBank/DDBJ databases">
        <title>Mycena genomes resolve the evolution of fungal bioluminescence.</title>
        <authorList>
            <person name="Tsai I.J."/>
        </authorList>
    </citation>
    <scope>NUCLEOTIDE SEQUENCE</scope>
    <source>
        <strain evidence="2">CCC161011</strain>
    </source>
</reference>
<name>A0A8H7CXM9_9AGAR</name>
<accession>A0A8H7CXM9</accession>
<evidence type="ECO:0000313" key="2">
    <source>
        <dbReference type="EMBL" id="KAF7354339.1"/>
    </source>
</evidence>
<dbReference type="SMART" id="SM00225">
    <property type="entry name" value="BTB"/>
    <property type="match status" value="1"/>
</dbReference>
<dbReference type="Gene3D" id="3.30.710.10">
    <property type="entry name" value="Potassium Channel Kv1.1, Chain A"/>
    <property type="match status" value="1"/>
</dbReference>
<gene>
    <name evidence="2" type="ORF">MVEN_01122400</name>
</gene>
<dbReference type="InterPro" id="IPR011333">
    <property type="entry name" value="SKP1/BTB/POZ_sf"/>
</dbReference>
<dbReference type="CDD" id="cd18186">
    <property type="entry name" value="BTB_POZ_ZBTB_KLHL-like"/>
    <property type="match status" value="1"/>
</dbReference>
<keyword evidence="3" id="KW-1185">Reference proteome</keyword>
<dbReference type="InterPro" id="IPR000210">
    <property type="entry name" value="BTB/POZ_dom"/>
</dbReference>
<dbReference type="AlphaFoldDB" id="A0A8H7CXM9"/>
<evidence type="ECO:0000313" key="3">
    <source>
        <dbReference type="Proteomes" id="UP000620124"/>
    </source>
</evidence>
<dbReference type="PROSITE" id="PS50097">
    <property type="entry name" value="BTB"/>
    <property type="match status" value="1"/>
</dbReference>
<dbReference type="Proteomes" id="UP000620124">
    <property type="component" value="Unassembled WGS sequence"/>
</dbReference>
<dbReference type="Pfam" id="PF00651">
    <property type="entry name" value="BTB"/>
    <property type="match status" value="1"/>
</dbReference>
<protein>
    <submittedName>
        <fullName evidence="2">BTB domain-containing protein</fullName>
    </submittedName>
</protein>
<comment type="caution">
    <text evidence="2">The sequence shown here is derived from an EMBL/GenBank/DDBJ whole genome shotgun (WGS) entry which is preliminary data.</text>
</comment>
<evidence type="ECO:0000259" key="1">
    <source>
        <dbReference type="PROSITE" id="PS50097"/>
    </source>
</evidence>